<evidence type="ECO:0000313" key="1">
    <source>
        <dbReference type="EMBL" id="AMN31129.1"/>
    </source>
</evidence>
<keyword evidence="1" id="KW-0614">Plasmid</keyword>
<gene>
    <name evidence="1" type="ORF">JFP838_pA0213</name>
</gene>
<organism evidence="1 2">
    <name type="scientific">Clostridium perfringens</name>
    <dbReference type="NCBI Taxonomy" id="1502"/>
    <lineage>
        <taxon>Bacteria</taxon>
        <taxon>Bacillati</taxon>
        <taxon>Bacillota</taxon>
        <taxon>Clostridia</taxon>
        <taxon>Eubacteriales</taxon>
        <taxon>Clostridiaceae</taxon>
        <taxon>Clostridium</taxon>
    </lineage>
</organism>
<dbReference type="PATRIC" id="fig|1502.177.peg.3421"/>
<name>A0A140GRH0_CLOPF</name>
<proteinExistence type="predicted"/>
<evidence type="ECO:0000313" key="2">
    <source>
        <dbReference type="Proteomes" id="UP000070260"/>
    </source>
</evidence>
<dbReference type="EMBL" id="CP013615">
    <property type="protein sequence ID" value="AMN31129.1"/>
    <property type="molecule type" value="Genomic_DNA"/>
</dbReference>
<dbReference type="Proteomes" id="UP000070260">
    <property type="component" value="Plasmid pJFP838A"/>
</dbReference>
<dbReference type="AlphaFoldDB" id="A0A140GRH0"/>
<accession>A0A140GRH0</accession>
<geneLocation type="plasmid" evidence="1 2">
    <name>pJFP838A</name>
</geneLocation>
<reference evidence="1 2" key="1">
    <citation type="journal article" date="2016" name="PLoS ONE">
        <title>Plasmid Characterization and Chromosome Analysis of Two netF+ Clostridium perfringens Isolates Associated with Foal and Canine Necrotizing Enteritis.</title>
        <authorList>
            <person name="Mehdizadeh Gohari I."/>
            <person name="Kropinski A.M."/>
            <person name="Weese S.J."/>
            <person name="Parreira V.R."/>
            <person name="Whitehead A.E."/>
            <person name="Boerlin P."/>
            <person name="Prescott J.F."/>
        </authorList>
    </citation>
    <scope>NUCLEOTIDE SEQUENCE [LARGE SCALE GENOMIC DNA]</scope>
    <source>
        <strain evidence="1 2">JP838</strain>
        <plasmid evidence="2">Plasmid pJFP838A</plasmid>
    </source>
</reference>
<dbReference type="RefSeq" id="WP_061429726.1">
    <property type="nucleotide sequence ID" value="NZ_CP013615.1"/>
</dbReference>
<protein>
    <submittedName>
        <fullName evidence="1">Uncharacterized protein</fullName>
    </submittedName>
</protein>
<sequence>MEKNNQTINIDDRDRDLALLIFMGKIYEHDNHQFALKDAMDEHGLDFASFEEIDKNIDKYAKFTNNKSKTNEISTFSVFDEEYLIAHYKDNLFENLDIIKKYAEEKNYKVGYFIDFEGGDCILIS</sequence>